<evidence type="ECO:0000313" key="1">
    <source>
        <dbReference type="EMBL" id="GJT64625.1"/>
    </source>
</evidence>
<keyword evidence="2" id="KW-1185">Reference proteome</keyword>
<name>A0ABQ5FMP0_9ASTR</name>
<dbReference type="EMBL" id="BQNB010017561">
    <property type="protein sequence ID" value="GJT64625.1"/>
    <property type="molecule type" value="Genomic_DNA"/>
</dbReference>
<reference evidence="1" key="1">
    <citation type="journal article" date="2022" name="Int. J. Mol. Sci.">
        <title>Draft Genome of Tanacetum Coccineum: Genomic Comparison of Closely Related Tanacetum-Family Plants.</title>
        <authorList>
            <person name="Yamashiro T."/>
            <person name="Shiraishi A."/>
            <person name="Nakayama K."/>
            <person name="Satake H."/>
        </authorList>
    </citation>
    <scope>NUCLEOTIDE SEQUENCE</scope>
</reference>
<dbReference type="Proteomes" id="UP001151760">
    <property type="component" value="Unassembled WGS sequence"/>
</dbReference>
<protein>
    <submittedName>
        <fullName evidence="1">Uncharacterized protein</fullName>
    </submittedName>
</protein>
<evidence type="ECO:0000313" key="2">
    <source>
        <dbReference type="Proteomes" id="UP001151760"/>
    </source>
</evidence>
<organism evidence="1 2">
    <name type="scientific">Tanacetum coccineum</name>
    <dbReference type="NCBI Taxonomy" id="301880"/>
    <lineage>
        <taxon>Eukaryota</taxon>
        <taxon>Viridiplantae</taxon>
        <taxon>Streptophyta</taxon>
        <taxon>Embryophyta</taxon>
        <taxon>Tracheophyta</taxon>
        <taxon>Spermatophyta</taxon>
        <taxon>Magnoliopsida</taxon>
        <taxon>eudicotyledons</taxon>
        <taxon>Gunneridae</taxon>
        <taxon>Pentapetalae</taxon>
        <taxon>asterids</taxon>
        <taxon>campanulids</taxon>
        <taxon>Asterales</taxon>
        <taxon>Asteraceae</taxon>
        <taxon>Asteroideae</taxon>
        <taxon>Anthemideae</taxon>
        <taxon>Anthemidinae</taxon>
        <taxon>Tanacetum</taxon>
    </lineage>
</organism>
<sequence length="278" mass="31155">MLPLIREGTDLKAFYESVYSYSESTDSVLSSCFIHSVLEHSQKVDVNREGLDKDKFDRPKKIASCFLALGAGFATCYKDLFLAKSASCFLAACLVLVLQLATKSERVFRCCCSGRMLPEEVANVRHNALFRIYMWRTQWNAVAIQIHAHGPLHFVVDMLVRKTTNKLNNAETVSFQAVGISSMTYEPSNENILYADDIASYNGLASMEYFVVALLLEDFYNGQYFNMYNSLSSWVGDLGLARYQPDGDEGEATRVIGTFGYLASKVARSRKKLISEPA</sequence>
<proteinExistence type="predicted"/>
<comment type="caution">
    <text evidence="1">The sequence shown here is derived from an EMBL/GenBank/DDBJ whole genome shotgun (WGS) entry which is preliminary data.</text>
</comment>
<gene>
    <name evidence="1" type="ORF">Tco_1016105</name>
</gene>
<accession>A0ABQ5FMP0</accession>
<reference evidence="1" key="2">
    <citation type="submission" date="2022-01" db="EMBL/GenBank/DDBJ databases">
        <authorList>
            <person name="Yamashiro T."/>
            <person name="Shiraishi A."/>
            <person name="Satake H."/>
            <person name="Nakayama K."/>
        </authorList>
    </citation>
    <scope>NUCLEOTIDE SEQUENCE</scope>
</reference>